<gene>
    <name evidence="4" type="ORF">WMO37_11120</name>
</gene>
<dbReference type="PROSITE" id="PS51782">
    <property type="entry name" value="LYSM"/>
    <property type="match status" value="1"/>
</dbReference>
<dbReference type="SUPFAM" id="SSF54106">
    <property type="entry name" value="LysM domain"/>
    <property type="match status" value="1"/>
</dbReference>
<feature type="transmembrane region" description="Helical" evidence="2">
    <location>
        <begin position="236"/>
        <end position="256"/>
    </location>
</feature>
<dbReference type="Pfam" id="PF01476">
    <property type="entry name" value="LysM"/>
    <property type="match status" value="1"/>
</dbReference>
<keyword evidence="2" id="KW-1133">Transmembrane helix</keyword>
<feature type="compositionally biased region" description="Polar residues" evidence="1">
    <location>
        <begin position="309"/>
        <end position="322"/>
    </location>
</feature>
<evidence type="ECO:0000259" key="3">
    <source>
        <dbReference type="PROSITE" id="PS51782"/>
    </source>
</evidence>
<organism evidence="4 5">
    <name type="scientific">Lachnospira intestinalis</name>
    <dbReference type="NCBI Taxonomy" id="3133158"/>
    <lineage>
        <taxon>Bacteria</taxon>
        <taxon>Bacillati</taxon>
        <taxon>Bacillota</taxon>
        <taxon>Clostridia</taxon>
        <taxon>Lachnospirales</taxon>
        <taxon>Lachnospiraceae</taxon>
        <taxon>Lachnospira</taxon>
    </lineage>
</organism>
<feature type="compositionally biased region" description="Polar residues" evidence="1">
    <location>
        <begin position="349"/>
        <end position="364"/>
    </location>
</feature>
<comment type="caution">
    <text evidence="4">The sequence shown here is derived from an EMBL/GenBank/DDBJ whole genome shotgun (WGS) entry which is preliminary data.</text>
</comment>
<dbReference type="Gene3D" id="3.40.140.10">
    <property type="entry name" value="Cytidine Deaminase, domain 2"/>
    <property type="match status" value="1"/>
</dbReference>
<dbReference type="Gene3D" id="3.10.350.10">
    <property type="entry name" value="LysM domain"/>
    <property type="match status" value="1"/>
</dbReference>
<evidence type="ECO:0000313" key="4">
    <source>
        <dbReference type="EMBL" id="MEQ2555549.1"/>
    </source>
</evidence>
<sequence>MIEIICNGDDEAKEKNEKNEKNTAIRRPKNIKQIGDVSSDRKIYIEDYAFTYIRSIAYGTPQEEQSGVLLGECQKSGEEKCLFIKGVIKARHSGEDGRQDIYFDEKVWNGIYADVEKYFPNLQVVGWFAALPDVTTERMQYLRRVHLDNFAGNMKTMYLINKAEKDENFYLFENGDLKKQKGYVCFYERNYEMQEYMLQKRGVKSVEAPEKDKVMKSIRAIINEKEEQKLQKKNAVFMYGISSFMVVVVLVIGINLMNSYEKMKNLDQSLSSIALQMSNMNDNGSEGEDTAGGVVSVNKLDGNVYPTRQAESAQTDVQQPPVQTEGVMPDTQPSGQSSIAANPEINHAGSGQVQNGQAEETDTAPQVQTEAAQDVQAGAAYETYTVQDGDTVMGICKKYYGSISKFSEVIALNHLEDADQLYVGQEIKLP</sequence>
<name>A0ABV1H768_9FIRM</name>
<evidence type="ECO:0000313" key="5">
    <source>
        <dbReference type="Proteomes" id="UP001546774"/>
    </source>
</evidence>
<dbReference type="InterPro" id="IPR036779">
    <property type="entry name" value="LysM_dom_sf"/>
</dbReference>
<dbReference type="InterPro" id="IPR018392">
    <property type="entry name" value="LysM"/>
</dbReference>
<protein>
    <submittedName>
        <fullName evidence="4">LysM peptidoglycan-binding domain-containing protein</fullName>
    </submittedName>
</protein>
<accession>A0ABV1H768</accession>
<keyword evidence="2" id="KW-0812">Transmembrane</keyword>
<keyword evidence="2" id="KW-0472">Membrane</keyword>
<dbReference type="SMART" id="SM00257">
    <property type="entry name" value="LysM"/>
    <property type="match status" value="1"/>
</dbReference>
<feature type="region of interest" description="Disordered" evidence="1">
    <location>
        <begin position="309"/>
        <end position="364"/>
    </location>
</feature>
<proteinExistence type="predicted"/>
<feature type="compositionally biased region" description="Polar residues" evidence="1">
    <location>
        <begin position="331"/>
        <end position="340"/>
    </location>
</feature>
<keyword evidence="5" id="KW-1185">Reference proteome</keyword>
<dbReference type="EMBL" id="JBBMFS010000009">
    <property type="protein sequence ID" value="MEQ2555549.1"/>
    <property type="molecule type" value="Genomic_DNA"/>
</dbReference>
<feature type="domain" description="LysM" evidence="3">
    <location>
        <begin position="382"/>
        <end position="429"/>
    </location>
</feature>
<dbReference type="Proteomes" id="UP001546774">
    <property type="component" value="Unassembled WGS sequence"/>
</dbReference>
<dbReference type="CDD" id="cd00118">
    <property type="entry name" value="LysM"/>
    <property type="match status" value="1"/>
</dbReference>
<reference evidence="4" key="1">
    <citation type="submission" date="2024-03" db="EMBL/GenBank/DDBJ databases">
        <title>Human intestinal bacterial collection.</title>
        <authorList>
            <person name="Pauvert C."/>
            <person name="Hitch T.C.A."/>
            <person name="Clavel T."/>
        </authorList>
    </citation>
    <scope>NUCLEOTIDE SEQUENCE [LARGE SCALE GENOMIC DNA]</scope>
    <source>
        <strain evidence="4">CLA-AA-H89B</strain>
    </source>
</reference>
<evidence type="ECO:0000256" key="1">
    <source>
        <dbReference type="SAM" id="MobiDB-lite"/>
    </source>
</evidence>
<evidence type="ECO:0000256" key="2">
    <source>
        <dbReference type="SAM" id="Phobius"/>
    </source>
</evidence>